<accession>A0A183EVR7</accession>
<reference evidence="2 3" key="2">
    <citation type="submission" date="2018-11" db="EMBL/GenBank/DDBJ databases">
        <authorList>
            <consortium name="Pathogen Informatics"/>
        </authorList>
    </citation>
    <scope>NUCLEOTIDE SEQUENCE [LARGE SCALE GENOMIC DNA]</scope>
</reference>
<reference evidence="4" key="1">
    <citation type="submission" date="2016-06" db="UniProtKB">
        <authorList>
            <consortium name="WormBaseParasite"/>
        </authorList>
    </citation>
    <scope>IDENTIFICATION</scope>
</reference>
<dbReference type="AlphaFoldDB" id="A0A183EVR7"/>
<dbReference type="OrthoDB" id="6236007at2759"/>
<sequence>MNSFAYILHMRGLGELQRRVLSNGALGLTQETRSYRPNALPSDLKLIAPFWNRNDLRNGGHVYFREITAGRVLERGQSEIRYQYDEVVKVKTCLLVTWDKMQPLGATPLPDDVRSIFIHFLQSIIQTFFNTYI</sequence>
<dbReference type="WBParaSite" id="GPUH_0002508801-mRNA-1">
    <property type="protein sequence ID" value="GPUH_0002508801-mRNA-1"/>
    <property type="gene ID" value="GPUH_0002508801"/>
</dbReference>
<protein>
    <submittedName>
        <fullName evidence="4">NIDO domain-containing protein</fullName>
    </submittedName>
</protein>
<gene>
    <name evidence="2" type="ORF">GPUH_LOCUS25062</name>
</gene>
<dbReference type="Pfam" id="PF06119">
    <property type="entry name" value="NIDO"/>
    <property type="match status" value="1"/>
</dbReference>
<organism evidence="4">
    <name type="scientific">Gongylonema pulchrum</name>
    <dbReference type="NCBI Taxonomy" id="637853"/>
    <lineage>
        <taxon>Eukaryota</taxon>
        <taxon>Metazoa</taxon>
        <taxon>Ecdysozoa</taxon>
        <taxon>Nematoda</taxon>
        <taxon>Chromadorea</taxon>
        <taxon>Rhabditida</taxon>
        <taxon>Spirurina</taxon>
        <taxon>Spiruromorpha</taxon>
        <taxon>Spiruroidea</taxon>
        <taxon>Gongylonematidae</taxon>
        <taxon>Gongylonema</taxon>
    </lineage>
</organism>
<evidence type="ECO:0000313" key="3">
    <source>
        <dbReference type="Proteomes" id="UP000271098"/>
    </source>
</evidence>
<dbReference type="Proteomes" id="UP000271098">
    <property type="component" value="Unassembled WGS sequence"/>
</dbReference>
<evidence type="ECO:0000313" key="4">
    <source>
        <dbReference type="WBParaSite" id="GPUH_0002508801-mRNA-1"/>
    </source>
</evidence>
<feature type="domain" description="NIDO" evidence="1">
    <location>
        <begin position="20"/>
        <end position="105"/>
    </location>
</feature>
<evidence type="ECO:0000313" key="2">
    <source>
        <dbReference type="EMBL" id="VDN43704.1"/>
    </source>
</evidence>
<name>A0A183EVR7_9BILA</name>
<keyword evidence="3" id="KW-1185">Reference proteome</keyword>
<dbReference type="EMBL" id="UYRT01103584">
    <property type="protein sequence ID" value="VDN43704.1"/>
    <property type="molecule type" value="Genomic_DNA"/>
</dbReference>
<proteinExistence type="predicted"/>
<evidence type="ECO:0000259" key="1">
    <source>
        <dbReference type="Pfam" id="PF06119"/>
    </source>
</evidence>
<dbReference type="GO" id="GO:0007160">
    <property type="term" value="P:cell-matrix adhesion"/>
    <property type="evidence" value="ECO:0007669"/>
    <property type="project" value="InterPro"/>
</dbReference>
<dbReference type="InterPro" id="IPR003886">
    <property type="entry name" value="NIDO_dom"/>
</dbReference>